<keyword evidence="3" id="KW-0285">Flavoprotein</keyword>
<dbReference type="PANTHER" id="PTHR11552">
    <property type="entry name" value="GLUCOSE-METHANOL-CHOLINE GMC OXIDOREDUCTASE"/>
    <property type="match status" value="1"/>
</dbReference>
<dbReference type="OrthoDB" id="269227at2759"/>
<evidence type="ECO:0000256" key="4">
    <source>
        <dbReference type="ARBA" id="ARBA00022827"/>
    </source>
</evidence>
<comment type="cofactor">
    <cofactor evidence="1">
        <name>FAD</name>
        <dbReference type="ChEBI" id="CHEBI:57692"/>
    </cofactor>
</comment>
<accession>A0A164NWN3</accession>
<feature type="active site" description="Proton donor" evidence="5">
    <location>
        <position position="539"/>
    </location>
</feature>
<comment type="similarity">
    <text evidence="2">Belongs to the GMC oxidoreductase family.</text>
</comment>
<keyword evidence="10" id="KW-1185">Reference proteome</keyword>
<dbReference type="PIRSF" id="PIRSF000137">
    <property type="entry name" value="Alcohol_oxidase"/>
    <property type="match status" value="1"/>
</dbReference>
<feature type="active site" description="Proton acceptor" evidence="5">
    <location>
        <position position="585"/>
    </location>
</feature>
<gene>
    <name evidence="9" type="ORF">SISNIDRAFT_418719</name>
</gene>
<dbReference type="InterPro" id="IPR000172">
    <property type="entry name" value="GMC_OxRdtase_N"/>
</dbReference>
<dbReference type="InterPro" id="IPR012132">
    <property type="entry name" value="GMC_OxRdtase"/>
</dbReference>
<dbReference type="STRING" id="1314777.A0A164NWN3"/>
<name>A0A164NWN3_9AGAM</name>
<evidence type="ECO:0000256" key="2">
    <source>
        <dbReference type="ARBA" id="ARBA00010790"/>
    </source>
</evidence>
<dbReference type="EMBL" id="KV419440">
    <property type="protein sequence ID" value="KZS88116.1"/>
    <property type="molecule type" value="Genomic_DNA"/>
</dbReference>
<dbReference type="SUPFAM" id="SSF54373">
    <property type="entry name" value="FAD-linked reductases, C-terminal domain"/>
    <property type="match status" value="1"/>
</dbReference>
<dbReference type="SUPFAM" id="SSF51905">
    <property type="entry name" value="FAD/NAD(P)-binding domain"/>
    <property type="match status" value="1"/>
</dbReference>
<evidence type="ECO:0000256" key="6">
    <source>
        <dbReference type="SAM" id="SignalP"/>
    </source>
</evidence>
<evidence type="ECO:0000259" key="7">
    <source>
        <dbReference type="Pfam" id="PF00732"/>
    </source>
</evidence>
<keyword evidence="6" id="KW-0732">Signal</keyword>
<dbReference type="Proteomes" id="UP000076722">
    <property type="component" value="Unassembled WGS sequence"/>
</dbReference>
<sequence>MILPKFLGLLHIVALAQVCYAGLLTDPAAVANKKYDFVIVGGGTAGVILAARITETTKHSVLLIEAGQSHENIPTPLRAPALGVRFGSHQSWTWNYTVVPQAGMENRTFTYQMGYILGGSSYSSSESPFYVAFSHRKFFNKIAKLAGDNGWSWDSLVPYFNKAEGFLKPAKGSEWGSHDFESSAHGSKGPFDTQLPMFPNDLDPLVTKLVATEPEFSKWNNDMSSGKSLGIGTSQPTITAEGVASNVATAYLTPAVLARKNLDVITGVRATKLTFKASKAGPVANGVQFTPSPDVNVTTVFANNEVILSAGAFNTPQLLQLSGVADKNFLKSLGIPVVLDSPNVGQNLRDHVAMPMQWEANVTTTLDQLRDPTFLANQTTVWENTGKGILTAAVANHLGFFRVPSNASVFDKNNVDPSAGPDCAHYEFLFRESWESFITPSPATGFFTSMGMALTSTASLGNVLINTTDPFASPLIDPKYLSAEVDVRIGREAVKAARRAYASPVFDGFVVKEFGPNPNATTDADIEEMVRHSGSTFFHAVGTAQIAPAKSSVKSGVVNPDLTVKGITGLRIVDASVIPVLPDTHPLSAVIAFAERGADLVKTAWAH</sequence>
<dbReference type="PANTHER" id="PTHR11552:SF147">
    <property type="entry name" value="CHOLINE DEHYDROGENASE, MITOCHONDRIAL"/>
    <property type="match status" value="1"/>
</dbReference>
<organism evidence="9 10">
    <name type="scientific">Sistotremastrum niveocremeum HHB9708</name>
    <dbReference type="NCBI Taxonomy" id="1314777"/>
    <lineage>
        <taxon>Eukaryota</taxon>
        <taxon>Fungi</taxon>
        <taxon>Dikarya</taxon>
        <taxon>Basidiomycota</taxon>
        <taxon>Agaricomycotina</taxon>
        <taxon>Agaricomycetes</taxon>
        <taxon>Sistotremastrales</taxon>
        <taxon>Sistotremastraceae</taxon>
        <taxon>Sertulicium</taxon>
        <taxon>Sertulicium niveocremeum</taxon>
    </lineage>
</organism>
<dbReference type="GO" id="GO:0050660">
    <property type="term" value="F:flavin adenine dinucleotide binding"/>
    <property type="evidence" value="ECO:0007669"/>
    <property type="project" value="InterPro"/>
</dbReference>
<dbReference type="Pfam" id="PF00732">
    <property type="entry name" value="GMC_oxred_N"/>
    <property type="match status" value="1"/>
</dbReference>
<evidence type="ECO:0000313" key="10">
    <source>
        <dbReference type="Proteomes" id="UP000076722"/>
    </source>
</evidence>
<evidence type="ECO:0000259" key="8">
    <source>
        <dbReference type="Pfam" id="PF05199"/>
    </source>
</evidence>
<dbReference type="Gene3D" id="3.50.50.60">
    <property type="entry name" value="FAD/NAD(P)-binding domain"/>
    <property type="match status" value="1"/>
</dbReference>
<evidence type="ECO:0000313" key="9">
    <source>
        <dbReference type="EMBL" id="KZS88116.1"/>
    </source>
</evidence>
<feature type="signal peptide" evidence="6">
    <location>
        <begin position="1"/>
        <end position="21"/>
    </location>
</feature>
<protein>
    <submittedName>
        <fullName evidence="9">Aryl-alcohol oxidase-like protein</fullName>
    </submittedName>
</protein>
<reference evidence="9 10" key="1">
    <citation type="journal article" date="2016" name="Mol. Biol. Evol.">
        <title>Comparative Genomics of Early-Diverging Mushroom-Forming Fungi Provides Insights into the Origins of Lignocellulose Decay Capabilities.</title>
        <authorList>
            <person name="Nagy L.G."/>
            <person name="Riley R."/>
            <person name="Tritt A."/>
            <person name="Adam C."/>
            <person name="Daum C."/>
            <person name="Floudas D."/>
            <person name="Sun H."/>
            <person name="Yadav J.S."/>
            <person name="Pangilinan J."/>
            <person name="Larsson K.H."/>
            <person name="Matsuura K."/>
            <person name="Barry K."/>
            <person name="Labutti K."/>
            <person name="Kuo R."/>
            <person name="Ohm R.A."/>
            <person name="Bhattacharya S.S."/>
            <person name="Shirouzu T."/>
            <person name="Yoshinaga Y."/>
            <person name="Martin F.M."/>
            <person name="Grigoriev I.V."/>
            <person name="Hibbett D.S."/>
        </authorList>
    </citation>
    <scope>NUCLEOTIDE SEQUENCE [LARGE SCALE GENOMIC DNA]</scope>
    <source>
        <strain evidence="9 10">HHB9708</strain>
    </source>
</reference>
<dbReference type="AlphaFoldDB" id="A0A164NWN3"/>
<dbReference type="InterPro" id="IPR007867">
    <property type="entry name" value="GMC_OxRtase_C"/>
</dbReference>
<feature type="chain" id="PRO_5007852127" evidence="6">
    <location>
        <begin position="22"/>
        <end position="607"/>
    </location>
</feature>
<evidence type="ECO:0000256" key="5">
    <source>
        <dbReference type="PIRSR" id="PIRSR000137-1"/>
    </source>
</evidence>
<dbReference type="GO" id="GO:0016614">
    <property type="term" value="F:oxidoreductase activity, acting on CH-OH group of donors"/>
    <property type="evidence" value="ECO:0007669"/>
    <property type="project" value="InterPro"/>
</dbReference>
<evidence type="ECO:0000256" key="3">
    <source>
        <dbReference type="ARBA" id="ARBA00022630"/>
    </source>
</evidence>
<evidence type="ECO:0000256" key="1">
    <source>
        <dbReference type="ARBA" id="ARBA00001974"/>
    </source>
</evidence>
<keyword evidence="4" id="KW-0274">FAD</keyword>
<dbReference type="Pfam" id="PF05199">
    <property type="entry name" value="GMC_oxred_C"/>
    <property type="match status" value="1"/>
</dbReference>
<dbReference type="Gene3D" id="3.30.560.10">
    <property type="entry name" value="Glucose Oxidase, domain 3"/>
    <property type="match status" value="1"/>
</dbReference>
<dbReference type="InterPro" id="IPR036188">
    <property type="entry name" value="FAD/NAD-bd_sf"/>
</dbReference>
<feature type="domain" description="Glucose-methanol-choline oxidoreductase N-terminal" evidence="7">
    <location>
        <begin position="35"/>
        <end position="352"/>
    </location>
</feature>
<feature type="domain" description="Glucose-methanol-choline oxidoreductase C-terminal" evidence="8">
    <location>
        <begin position="459"/>
        <end position="594"/>
    </location>
</feature>
<proteinExistence type="inferred from homology"/>